<dbReference type="SUPFAM" id="SSF50129">
    <property type="entry name" value="GroES-like"/>
    <property type="match status" value="1"/>
</dbReference>
<dbReference type="InterPro" id="IPR013149">
    <property type="entry name" value="ADH-like_C"/>
</dbReference>
<comment type="similarity">
    <text evidence="6">Belongs to the thiolase-like superfamily. Beta-ketoacyl-ACP synthases family.</text>
</comment>
<dbReference type="InterPro" id="IPR020841">
    <property type="entry name" value="PKS_Beta-ketoAc_synthase_dom"/>
</dbReference>
<evidence type="ECO:0000313" key="9">
    <source>
        <dbReference type="Proteomes" id="UP000515789"/>
    </source>
</evidence>
<dbReference type="GeneID" id="75051251"/>
<comment type="function">
    <text evidence="1">Involved in some intermediate steps for the synthesis of the antibiotic polyketide bacillaene which is involved in secondary metabolism.</text>
</comment>
<dbReference type="Pfam" id="PF22621">
    <property type="entry name" value="CurL-like_PKS_C"/>
    <property type="match status" value="1"/>
</dbReference>
<dbReference type="GO" id="GO:0004315">
    <property type="term" value="F:3-oxoacyl-[acyl-carrier-protein] synthase activity"/>
    <property type="evidence" value="ECO:0007669"/>
    <property type="project" value="InterPro"/>
</dbReference>
<dbReference type="Pfam" id="PF02801">
    <property type="entry name" value="Ketoacyl-synt_C"/>
    <property type="match status" value="1"/>
</dbReference>
<dbReference type="InterPro" id="IPR018201">
    <property type="entry name" value="Ketoacyl_synth_AS"/>
</dbReference>
<dbReference type="AlphaFoldDB" id="A0A7G5MVR4"/>
<evidence type="ECO:0000256" key="6">
    <source>
        <dbReference type="RuleBase" id="RU003694"/>
    </source>
</evidence>
<dbReference type="RefSeq" id="WP_081624831.1">
    <property type="nucleotide sequence ID" value="NZ_CABLBP010000034.1"/>
</dbReference>
<evidence type="ECO:0000313" key="8">
    <source>
        <dbReference type="EMBL" id="QMW78707.1"/>
    </source>
</evidence>
<dbReference type="PROSITE" id="PS01162">
    <property type="entry name" value="QOR_ZETA_CRYSTAL"/>
    <property type="match status" value="1"/>
</dbReference>
<dbReference type="GO" id="GO:0016491">
    <property type="term" value="F:oxidoreductase activity"/>
    <property type="evidence" value="ECO:0007669"/>
    <property type="project" value="InterPro"/>
</dbReference>
<dbReference type="GO" id="GO:0071770">
    <property type="term" value="P:DIM/DIP cell wall layer assembly"/>
    <property type="evidence" value="ECO:0007669"/>
    <property type="project" value="TreeGrafter"/>
</dbReference>
<dbReference type="Pfam" id="PF00109">
    <property type="entry name" value="ketoacyl-synt"/>
    <property type="match status" value="1"/>
</dbReference>
<dbReference type="Gene3D" id="1.10.1240.100">
    <property type="match status" value="1"/>
</dbReference>
<dbReference type="SUPFAM" id="SSF51735">
    <property type="entry name" value="NAD(P)-binding Rossmann-fold domains"/>
    <property type="match status" value="1"/>
</dbReference>
<evidence type="ECO:0000256" key="1">
    <source>
        <dbReference type="ARBA" id="ARBA00003299"/>
    </source>
</evidence>
<dbReference type="SMART" id="SM00825">
    <property type="entry name" value="PKS_KS"/>
    <property type="match status" value="1"/>
</dbReference>
<keyword evidence="3" id="KW-0596">Phosphopantetheine</keyword>
<dbReference type="FunFam" id="3.40.47.10:FF:000019">
    <property type="entry name" value="Polyketide synthase type I"/>
    <property type="match status" value="1"/>
</dbReference>
<dbReference type="InterPro" id="IPR036291">
    <property type="entry name" value="NAD(P)-bd_dom_sf"/>
</dbReference>
<dbReference type="Gene3D" id="3.40.47.10">
    <property type="match status" value="1"/>
</dbReference>
<evidence type="ECO:0000256" key="5">
    <source>
        <dbReference type="ARBA" id="ARBA00022679"/>
    </source>
</evidence>
<dbReference type="EMBL" id="CP039126">
    <property type="protein sequence ID" value="QMW78707.1"/>
    <property type="molecule type" value="Genomic_DNA"/>
</dbReference>
<feature type="domain" description="Ketosynthase family 3 (KS3)" evidence="7">
    <location>
        <begin position="310"/>
        <end position="735"/>
    </location>
</feature>
<dbReference type="SUPFAM" id="SSF53901">
    <property type="entry name" value="Thiolase-like"/>
    <property type="match status" value="1"/>
</dbReference>
<reference evidence="8 9" key="1">
    <citation type="submission" date="2019-04" db="EMBL/GenBank/DDBJ databases">
        <authorList>
            <person name="Schori C."/>
            <person name="Ahrens C."/>
        </authorList>
    </citation>
    <scope>NUCLEOTIDE SEQUENCE [LARGE SCALE GENOMIC DNA]</scope>
    <source>
        <strain evidence="8 9">DSM 2950</strain>
    </source>
</reference>
<keyword evidence="5 6" id="KW-0808">Transferase</keyword>
<dbReference type="PANTHER" id="PTHR43775:SF37">
    <property type="entry name" value="SI:DKEY-61P9.11"/>
    <property type="match status" value="1"/>
</dbReference>
<dbReference type="GO" id="GO:0005886">
    <property type="term" value="C:plasma membrane"/>
    <property type="evidence" value="ECO:0007669"/>
    <property type="project" value="TreeGrafter"/>
</dbReference>
<dbReference type="PANTHER" id="PTHR43775">
    <property type="entry name" value="FATTY ACID SYNTHASE"/>
    <property type="match status" value="1"/>
</dbReference>
<evidence type="ECO:0000256" key="4">
    <source>
        <dbReference type="ARBA" id="ARBA00022553"/>
    </source>
</evidence>
<dbReference type="InterPro" id="IPR020843">
    <property type="entry name" value="ER"/>
</dbReference>
<dbReference type="InterPro" id="IPR002364">
    <property type="entry name" value="Quin_OxRdtase/zeta-crystal_CS"/>
</dbReference>
<sequence>MSFGINFSDILSIEGMYPNMPEYPFTPGCECAGIVSKIGKNVTKVKIGDKVLCTNNITFGSHSTVINTSENYVYVIPEAIDFNDISGLSLIFMINYHIFKNINLVKGEKILIQGSSGGVGHIAVQMAKNAGAEVFTTYNGSEKKYKFLYELNSNHILNYNEGDYAEEIKKITKNYGVDVVINMLEGADIQKGLNLLAPNGRYVEIAMVGLRNAKLFDLSNLVNNQTFYSFDIGRIMKNNPELRDDYIQKMFEMVSKGKIKQYIDKVFDINDIHQAYRYMKERKHVGKVLVTNSIVERKNYPEEKRINCASNDIAVIGMSGKFGESENIEEFWEHLINNESVIKEVPAERWNNKVYYDEKLVRPYTTNCKWGGFVNDYDCFDPLFFNISGYEAKFMDPQQRILLEECWKALENSGYAIEDIENTKIGTFIGCSPGDYQDIFIKKSIPFDAQSFWGTSPAINAARLAYYLNLQGPTYTIDTACSSSAVAIFSACQNLWLDECEMAVVGGSFINTTPKFYIMSSKAGMLSTSGKCKTFDDSADGFVPGEGVGAVVLKKLENAIKDHDYIYGVIKGIGCNQDGRTNGITAPSIVAQESLQKQVYKKFNINPESISYVEAHGTGTRLGDPIEVEALIKSFNLFTNRKNYCAIGSVKSNIGHTSAVSGIASMMKILKSFEEGVIPATINYNNLNKMIQLENSPFYIAEKNINWITGENKNLRAAINSFGFSGTNVHMVLENYIKFGHSRNSDKTYFIPLSIKNKELLKVYITILLNWLKKHGGKYELSDIAGTLQMKRRHYQNRRIYVVNSLEELIVQLGQTINDENYNKLLPNLEQYELCSKYLSGENIQWINVSKDYYTIPLPSTPLCKEKYWIDYPESTMQSVSTIFNQLNEGELSAEEAEKLLEGIEKGE</sequence>
<gene>
    <name evidence="8" type="ORF">E5259_14515</name>
</gene>
<name>A0A7G5MVR4_9FIRM</name>
<dbReference type="InterPro" id="IPR016039">
    <property type="entry name" value="Thiolase-like"/>
</dbReference>
<dbReference type="GO" id="GO:0004312">
    <property type="term" value="F:fatty acid synthase activity"/>
    <property type="evidence" value="ECO:0007669"/>
    <property type="project" value="TreeGrafter"/>
</dbReference>
<dbReference type="CDD" id="cd00833">
    <property type="entry name" value="PKS"/>
    <property type="match status" value="1"/>
</dbReference>
<evidence type="ECO:0000256" key="3">
    <source>
        <dbReference type="ARBA" id="ARBA00022450"/>
    </source>
</evidence>
<dbReference type="Proteomes" id="UP000515789">
    <property type="component" value="Chromosome"/>
</dbReference>
<dbReference type="PROSITE" id="PS00606">
    <property type="entry name" value="KS3_1"/>
    <property type="match status" value="1"/>
</dbReference>
<dbReference type="GO" id="GO:0008270">
    <property type="term" value="F:zinc ion binding"/>
    <property type="evidence" value="ECO:0007669"/>
    <property type="project" value="InterPro"/>
</dbReference>
<dbReference type="Pfam" id="PF08240">
    <property type="entry name" value="ADH_N"/>
    <property type="match status" value="1"/>
</dbReference>
<dbReference type="InterPro" id="IPR011032">
    <property type="entry name" value="GroES-like_sf"/>
</dbReference>
<dbReference type="Pfam" id="PF00107">
    <property type="entry name" value="ADH_zinc_N"/>
    <property type="match status" value="1"/>
</dbReference>
<dbReference type="InterPro" id="IPR014030">
    <property type="entry name" value="Ketoacyl_synth_N"/>
</dbReference>
<dbReference type="PROSITE" id="PS52004">
    <property type="entry name" value="KS3_2"/>
    <property type="match status" value="1"/>
</dbReference>
<evidence type="ECO:0000256" key="2">
    <source>
        <dbReference type="ARBA" id="ARBA00004789"/>
    </source>
</evidence>
<dbReference type="InterPro" id="IPR050091">
    <property type="entry name" value="PKS_NRPS_Biosynth_Enz"/>
</dbReference>
<dbReference type="GO" id="GO:0006633">
    <property type="term" value="P:fatty acid biosynthetic process"/>
    <property type="evidence" value="ECO:0007669"/>
    <property type="project" value="InterPro"/>
</dbReference>
<dbReference type="Gene3D" id="3.90.180.10">
    <property type="entry name" value="Medium-chain alcohol dehydrogenases, catalytic domain"/>
    <property type="match status" value="1"/>
</dbReference>
<dbReference type="Gene3D" id="3.40.50.720">
    <property type="entry name" value="NAD(P)-binding Rossmann-like Domain"/>
    <property type="match status" value="1"/>
</dbReference>
<comment type="pathway">
    <text evidence="2">Antibiotic biosynthesis; bacillaene biosynthesis.</text>
</comment>
<accession>A0A7G5MVR4</accession>
<proteinExistence type="inferred from homology"/>
<keyword evidence="4" id="KW-0597">Phosphoprotein</keyword>
<protein>
    <recommendedName>
        <fullName evidence="7">Ketosynthase family 3 (KS3) domain-containing protein</fullName>
    </recommendedName>
</protein>
<evidence type="ECO:0000259" key="7">
    <source>
        <dbReference type="PROSITE" id="PS52004"/>
    </source>
</evidence>
<dbReference type="SMART" id="SM00829">
    <property type="entry name" value="PKS_ER"/>
    <property type="match status" value="1"/>
</dbReference>
<dbReference type="InterPro" id="IPR014031">
    <property type="entry name" value="Ketoacyl_synth_C"/>
</dbReference>
<dbReference type="GO" id="GO:0005737">
    <property type="term" value="C:cytoplasm"/>
    <property type="evidence" value="ECO:0007669"/>
    <property type="project" value="TreeGrafter"/>
</dbReference>
<dbReference type="InterPro" id="IPR013154">
    <property type="entry name" value="ADH-like_N"/>
</dbReference>
<organism evidence="8 9">
    <name type="scientific">Blautia producta</name>
    <dbReference type="NCBI Taxonomy" id="33035"/>
    <lineage>
        <taxon>Bacteria</taxon>
        <taxon>Bacillati</taxon>
        <taxon>Bacillota</taxon>
        <taxon>Clostridia</taxon>
        <taxon>Lachnospirales</taxon>
        <taxon>Lachnospiraceae</taxon>
        <taxon>Blautia</taxon>
    </lineage>
</organism>